<organism evidence="3 4">
    <name type="scientific">Actinomadura napierensis</name>
    <dbReference type="NCBI Taxonomy" id="267854"/>
    <lineage>
        <taxon>Bacteria</taxon>
        <taxon>Bacillati</taxon>
        <taxon>Actinomycetota</taxon>
        <taxon>Actinomycetes</taxon>
        <taxon>Streptosporangiales</taxon>
        <taxon>Thermomonosporaceae</taxon>
        <taxon>Actinomadura</taxon>
    </lineage>
</organism>
<evidence type="ECO:0000259" key="2">
    <source>
        <dbReference type="PROSITE" id="PS50995"/>
    </source>
</evidence>
<feature type="region of interest" description="Disordered" evidence="1">
    <location>
        <begin position="1"/>
        <end position="20"/>
    </location>
</feature>
<dbReference type="Proteomes" id="UP001501020">
    <property type="component" value="Unassembled WGS sequence"/>
</dbReference>
<dbReference type="RefSeq" id="WP_344281043.1">
    <property type="nucleotide sequence ID" value="NZ_BAAAMR010000121.1"/>
</dbReference>
<feature type="domain" description="HTH marR-type" evidence="2">
    <location>
        <begin position="21"/>
        <end position="158"/>
    </location>
</feature>
<protein>
    <submittedName>
        <fullName evidence="3">MarR family winged helix-turn-helix transcriptional regulator</fullName>
    </submittedName>
</protein>
<dbReference type="PRINTS" id="PR00598">
    <property type="entry name" value="HTHMARR"/>
</dbReference>
<dbReference type="InterPro" id="IPR036390">
    <property type="entry name" value="WH_DNA-bd_sf"/>
</dbReference>
<dbReference type="PROSITE" id="PS50995">
    <property type="entry name" value="HTH_MARR_2"/>
    <property type="match status" value="1"/>
</dbReference>
<keyword evidence="4" id="KW-1185">Reference proteome</keyword>
<comment type="caution">
    <text evidence="3">The sequence shown here is derived from an EMBL/GenBank/DDBJ whole genome shotgun (WGS) entry which is preliminary data.</text>
</comment>
<reference evidence="3 4" key="1">
    <citation type="journal article" date="2019" name="Int. J. Syst. Evol. Microbiol.">
        <title>The Global Catalogue of Microorganisms (GCM) 10K type strain sequencing project: providing services to taxonomists for standard genome sequencing and annotation.</title>
        <authorList>
            <consortium name="The Broad Institute Genomics Platform"/>
            <consortium name="The Broad Institute Genome Sequencing Center for Infectious Disease"/>
            <person name="Wu L."/>
            <person name="Ma J."/>
        </authorList>
    </citation>
    <scope>NUCLEOTIDE SEQUENCE [LARGE SCALE GENOMIC DNA]</scope>
    <source>
        <strain evidence="3 4">JCM 13850</strain>
    </source>
</reference>
<dbReference type="SMART" id="SM00347">
    <property type="entry name" value="HTH_MARR"/>
    <property type="match status" value="1"/>
</dbReference>
<dbReference type="PANTHER" id="PTHR39515:SF2">
    <property type="entry name" value="HTH-TYPE TRANSCRIPTIONAL REGULATOR RV0880"/>
    <property type="match status" value="1"/>
</dbReference>
<accession>A0ABN3AEX9</accession>
<dbReference type="PANTHER" id="PTHR39515">
    <property type="entry name" value="CONSERVED PROTEIN"/>
    <property type="match status" value="1"/>
</dbReference>
<dbReference type="InterPro" id="IPR052526">
    <property type="entry name" value="HTH-type_Bedaq_tolerance"/>
</dbReference>
<dbReference type="SUPFAM" id="SSF46785">
    <property type="entry name" value="Winged helix' DNA-binding domain"/>
    <property type="match status" value="1"/>
</dbReference>
<evidence type="ECO:0000313" key="4">
    <source>
        <dbReference type="Proteomes" id="UP001501020"/>
    </source>
</evidence>
<evidence type="ECO:0000313" key="3">
    <source>
        <dbReference type="EMBL" id="GAA2164640.1"/>
    </source>
</evidence>
<dbReference type="InterPro" id="IPR036388">
    <property type="entry name" value="WH-like_DNA-bd_sf"/>
</dbReference>
<gene>
    <name evidence="3" type="ORF">GCM10009727_82380</name>
</gene>
<dbReference type="InterPro" id="IPR011991">
    <property type="entry name" value="ArsR-like_HTH"/>
</dbReference>
<dbReference type="InterPro" id="IPR000835">
    <property type="entry name" value="HTH_MarR-typ"/>
</dbReference>
<sequence>MSTPPRSAAHPQTGAAAPPDIVEIERALSRVAHMLTRAKQHDRTVAVAGVPVDRAAVPLLGALADAPGPLRPGELAVRLAVEAPHVTRQVQRLERAGYVERVPDPDDGRAQRVRITGAGLEAVERVRAAGRQWMAEALGGWSPQERSQLAGLVHRMVDDFLAHSEHLARCEGRGGE</sequence>
<dbReference type="CDD" id="cd00090">
    <property type="entry name" value="HTH_ARSR"/>
    <property type="match status" value="1"/>
</dbReference>
<dbReference type="Pfam" id="PF12802">
    <property type="entry name" value="MarR_2"/>
    <property type="match status" value="1"/>
</dbReference>
<dbReference type="EMBL" id="BAAAMR010000121">
    <property type="protein sequence ID" value="GAA2164640.1"/>
    <property type="molecule type" value="Genomic_DNA"/>
</dbReference>
<dbReference type="Gene3D" id="1.10.10.10">
    <property type="entry name" value="Winged helix-like DNA-binding domain superfamily/Winged helix DNA-binding domain"/>
    <property type="match status" value="1"/>
</dbReference>
<name>A0ABN3AEX9_9ACTN</name>
<proteinExistence type="predicted"/>
<evidence type="ECO:0000256" key="1">
    <source>
        <dbReference type="SAM" id="MobiDB-lite"/>
    </source>
</evidence>